<protein>
    <submittedName>
        <fullName evidence="2">DUF4321 domain-containing protein</fullName>
    </submittedName>
</protein>
<keyword evidence="1" id="KW-0812">Transmembrane</keyword>
<dbReference type="RefSeq" id="WP_162358503.1">
    <property type="nucleotide sequence ID" value="NZ_CP048209.1"/>
</dbReference>
<evidence type="ECO:0000256" key="1">
    <source>
        <dbReference type="SAM" id="Phobius"/>
    </source>
</evidence>
<keyword evidence="1" id="KW-0472">Membrane</keyword>
<accession>A0A6C0G407</accession>
<sequence>MKKNIWVLLLFMLIGLLGGALIARSLASFPGLSFLTNTTTISWSPDADLLVLSYALTLHVHISLLSLAGLAVAIWLYRKL</sequence>
<evidence type="ECO:0000313" key="2">
    <source>
        <dbReference type="EMBL" id="QHT62069.1"/>
    </source>
</evidence>
<reference evidence="2 3" key="1">
    <citation type="submission" date="2020-01" db="EMBL/GenBank/DDBJ databases">
        <title>Paenibacillus sp. nov., isolated from tomato rhizosphere.</title>
        <authorList>
            <person name="Weon H.-Y."/>
            <person name="Lee S.A."/>
        </authorList>
    </citation>
    <scope>NUCLEOTIDE SEQUENCE [LARGE SCALE GENOMIC DNA]</scope>
    <source>
        <strain evidence="2 3">12200R-189</strain>
    </source>
</reference>
<dbReference type="AlphaFoldDB" id="A0A6C0G407"/>
<dbReference type="Proteomes" id="UP000476064">
    <property type="component" value="Chromosome"/>
</dbReference>
<keyword evidence="3" id="KW-1185">Reference proteome</keyword>
<keyword evidence="1" id="KW-1133">Transmembrane helix</keyword>
<dbReference type="InterPro" id="IPR025470">
    <property type="entry name" value="DUF4321"/>
</dbReference>
<gene>
    <name evidence="2" type="ORF">GXP70_20200</name>
</gene>
<feature type="transmembrane region" description="Helical" evidence="1">
    <location>
        <begin position="51"/>
        <end position="77"/>
    </location>
</feature>
<dbReference type="EMBL" id="CP048209">
    <property type="protein sequence ID" value="QHT62069.1"/>
    <property type="molecule type" value="Genomic_DNA"/>
</dbReference>
<organism evidence="2 3">
    <name type="scientific">Paenibacillus lycopersici</name>
    <dbReference type="NCBI Taxonomy" id="2704462"/>
    <lineage>
        <taxon>Bacteria</taxon>
        <taxon>Bacillati</taxon>
        <taxon>Bacillota</taxon>
        <taxon>Bacilli</taxon>
        <taxon>Bacillales</taxon>
        <taxon>Paenibacillaceae</taxon>
        <taxon>Paenibacillus</taxon>
    </lineage>
</organism>
<name>A0A6C0G407_9BACL</name>
<proteinExistence type="predicted"/>
<evidence type="ECO:0000313" key="3">
    <source>
        <dbReference type="Proteomes" id="UP000476064"/>
    </source>
</evidence>
<dbReference type="Pfam" id="PF14209">
    <property type="entry name" value="DUF4321"/>
    <property type="match status" value="1"/>
</dbReference>
<dbReference type="KEGG" id="plyc:GXP70_20200"/>